<proteinExistence type="predicted"/>
<organism evidence="1 2">
    <name type="scientific">Absidia repens</name>
    <dbReference type="NCBI Taxonomy" id="90262"/>
    <lineage>
        <taxon>Eukaryota</taxon>
        <taxon>Fungi</taxon>
        <taxon>Fungi incertae sedis</taxon>
        <taxon>Mucoromycota</taxon>
        <taxon>Mucoromycotina</taxon>
        <taxon>Mucoromycetes</taxon>
        <taxon>Mucorales</taxon>
        <taxon>Cunninghamellaceae</taxon>
        <taxon>Absidia</taxon>
    </lineage>
</organism>
<comment type="caution">
    <text evidence="1">The sequence shown here is derived from an EMBL/GenBank/DDBJ whole genome shotgun (WGS) entry which is preliminary data.</text>
</comment>
<sequence>MQRFVHQARRLTPSVHTLNRGYASQASKKAGEEFPAETFGTSAWKKAAIVVALGAVWYNVDQSIAKSGNKNIVTKWVESVMTPSEENNDINASFYSHSQNLADYRLVYQEAQRAPIHRMRYPESFERASPRALTAGTQMDLSDVKVRSD</sequence>
<dbReference type="GO" id="GO:0005739">
    <property type="term" value="C:mitochondrion"/>
    <property type="evidence" value="ECO:0007669"/>
    <property type="project" value="InterPro"/>
</dbReference>
<protein>
    <submittedName>
        <fullName evidence="1">Uncharacterized protein</fullName>
    </submittedName>
</protein>
<evidence type="ECO:0000313" key="1">
    <source>
        <dbReference type="EMBL" id="ORZ19689.1"/>
    </source>
</evidence>
<dbReference type="AlphaFoldDB" id="A0A1X2INU6"/>
<name>A0A1X2INU6_9FUNG</name>
<dbReference type="EMBL" id="MCGE01000007">
    <property type="protein sequence ID" value="ORZ19689.1"/>
    <property type="molecule type" value="Genomic_DNA"/>
</dbReference>
<dbReference type="PANTHER" id="PTHR42100:SF1">
    <property type="entry name" value="OXIDOREDUCTASE 178 KDA SUBUNIT, PUTATIVE (AFU_ORTHOLOGUE AFUA_8G04320)-RELATED"/>
    <property type="match status" value="1"/>
</dbReference>
<dbReference type="InterPro" id="IPR034444">
    <property type="entry name" value="Nuo17.8"/>
</dbReference>
<dbReference type="PANTHER" id="PTHR42100">
    <property type="entry name" value="OXIDOREDUCTASE 178 KDA SUBUNIT, PUTATIVE (AFU_ORTHOLOGUE AFUA_8G04320)-RELATED"/>
    <property type="match status" value="1"/>
</dbReference>
<evidence type="ECO:0000313" key="2">
    <source>
        <dbReference type="Proteomes" id="UP000193560"/>
    </source>
</evidence>
<dbReference type="Proteomes" id="UP000193560">
    <property type="component" value="Unassembled WGS sequence"/>
</dbReference>
<accession>A0A1X2INU6</accession>
<dbReference type="OrthoDB" id="2120038at2759"/>
<dbReference type="STRING" id="90262.A0A1X2INU6"/>
<gene>
    <name evidence="1" type="ORF">BCR42DRAFT_410277</name>
</gene>
<keyword evidence="2" id="KW-1185">Reference proteome</keyword>
<reference evidence="1 2" key="1">
    <citation type="submission" date="2016-07" db="EMBL/GenBank/DDBJ databases">
        <title>Pervasive Adenine N6-methylation of Active Genes in Fungi.</title>
        <authorList>
            <consortium name="DOE Joint Genome Institute"/>
            <person name="Mondo S.J."/>
            <person name="Dannebaum R.O."/>
            <person name="Kuo R.C."/>
            <person name="Labutti K."/>
            <person name="Haridas S."/>
            <person name="Kuo A."/>
            <person name="Salamov A."/>
            <person name="Ahrendt S.R."/>
            <person name="Lipzen A."/>
            <person name="Sullivan W."/>
            <person name="Andreopoulos W.B."/>
            <person name="Clum A."/>
            <person name="Lindquist E."/>
            <person name="Daum C."/>
            <person name="Ramamoorthy G.K."/>
            <person name="Gryganskyi A."/>
            <person name="Culley D."/>
            <person name="Magnuson J.K."/>
            <person name="James T.Y."/>
            <person name="O'Malley M.A."/>
            <person name="Stajich J.E."/>
            <person name="Spatafora J.W."/>
            <person name="Visel A."/>
            <person name="Grigoriev I.V."/>
        </authorList>
    </citation>
    <scope>NUCLEOTIDE SEQUENCE [LARGE SCALE GENOMIC DNA]</scope>
    <source>
        <strain evidence="1 2">NRRL 1336</strain>
    </source>
</reference>